<evidence type="ECO:0000256" key="1">
    <source>
        <dbReference type="ARBA" id="ARBA00004651"/>
    </source>
</evidence>
<feature type="transmembrane region" description="Helical" evidence="8">
    <location>
        <begin position="202"/>
        <end position="222"/>
    </location>
</feature>
<dbReference type="EMBL" id="JACJVR010000106">
    <property type="protein sequence ID" value="MBB6694872.1"/>
    <property type="molecule type" value="Genomic_DNA"/>
</dbReference>
<proteinExistence type="inferred from homology"/>
<keyword evidence="3" id="KW-0813">Transport</keyword>
<evidence type="ECO:0000256" key="7">
    <source>
        <dbReference type="ARBA" id="ARBA00023136"/>
    </source>
</evidence>
<keyword evidence="7 8" id="KW-0472">Membrane</keyword>
<evidence type="ECO:0000256" key="2">
    <source>
        <dbReference type="ARBA" id="ARBA00009142"/>
    </source>
</evidence>
<comment type="similarity">
    <text evidence="2 8">Belongs to the 4-toluene sulfonate uptake permease (TSUP) (TC 2.A.102) family.</text>
</comment>
<dbReference type="RefSeq" id="WP_185138834.1">
    <property type="nucleotide sequence ID" value="NZ_JACJVR010000106.1"/>
</dbReference>
<sequence length="247" mass="26588">MDYSYLQVIVTILCAVLVGFTKTGLPTLGIFVAAIMATIFPARESVGLLTPMLIAGDIVAILYYRKAVVWKHLFFLLPWVLAGIVAGFFVLDYINNGALSVLIGSLVLVLIAVHLFKGKLESALHISLAKSRTFTGVLGVLAGFTTMIGNAAGSIMSIYLLSKGMNKTTFVGTNAFFFFIVNVIKVPFTVYLGLINARSLTLNAWMIPVVLAGAAIGFKVLPLIPQKYFQAIILALAAFGGVYLILF</sequence>
<evidence type="ECO:0000256" key="5">
    <source>
        <dbReference type="ARBA" id="ARBA00022692"/>
    </source>
</evidence>
<feature type="transmembrane region" description="Helical" evidence="8">
    <location>
        <begin position="46"/>
        <end position="64"/>
    </location>
</feature>
<gene>
    <name evidence="9" type="ORF">H7B90_26090</name>
</gene>
<comment type="caution">
    <text evidence="9">The sequence shown here is derived from an EMBL/GenBank/DDBJ whole genome shotgun (WGS) entry which is preliminary data.</text>
</comment>
<dbReference type="PANTHER" id="PTHR30269:SF23">
    <property type="entry name" value="MEMBRANE TRANSPORTER PROTEIN YDHB-RELATED"/>
    <property type="match status" value="1"/>
</dbReference>
<accession>A0A841U5I3</accession>
<name>A0A841U5I3_9BACL</name>
<reference evidence="9 10" key="1">
    <citation type="submission" date="2020-08" db="EMBL/GenBank/DDBJ databases">
        <title>Cohnella phylogeny.</title>
        <authorList>
            <person name="Dunlap C."/>
        </authorList>
    </citation>
    <scope>NUCLEOTIDE SEQUENCE [LARGE SCALE GENOMIC DNA]</scope>
    <source>
        <strain evidence="9 10">DSM 25239</strain>
    </source>
</reference>
<keyword evidence="6 8" id="KW-1133">Transmembrane helix</keyword>
<feature type="transmembrane region" description="Helical" evidence="8">
    <location>
        <begin position="73"/>
        <end position="91"/>
    </location>
</feature>
<evidence type="ECO:0000313" key="9">
    <source>
        <dbReference type="EMBL" id="MBB6694872.1"/>
    </source>
</evidence>
<evidence type="ECO:0000256" key="3">
    <source>
        <dbReference type="ARBA" id="ARBA00022448"/>
    </source>
</evidence>
<feature type="transmembrane region" description="Helical" evidence="8">
    <location>
        <begin position="12"/>
        <end position="40"/>
    </location>
</feature>
<evidence type="ECO:0000256" key="6">
    <source>
        <dbReference type="ARBA" id="ARBA00022989"/>
    </source>
</evidence>
<protein>
    <recommendedName>
        <fullName evidence="8">Probable membrane transporter protein</fullName>
    </recommendedName>
</protein>
<evidence type="ECO:0000313" key="10">
    <source>
        <dbReference type="Proteomes" id="UP000553776"/>
    </source>
</evidence>
<dbReference type="Pfam" id="PF01925">
    <property type="entry name" value="TauE"/>
    <property type="match status" value="1"/>
</dbReference>
<feature type="transmembrane region" description="Helical" evidence="8">
    <location>
        <begin position="97"/>
        <end position="116"/>
    </location>
</feature>
<keyword evidence="10" id="KW-1185">Reference proteome</keyword>
<keyword evidence="5 8" id="KW-0812">Transmembrane</keyword>
<dbReference type="InterPro" id="IPR002781">
    <property type="entry name" value="TM_pro_TauE-like"/>
</dbReference>
<dbReference type="GO" id="GO:0005886">
    <property type="term" value="C:plasma membrane"/>
    <property type="evidence" value="ECO:0007669"/>
    <property type="project" value="UniProtKB-SubCell"/>
</dbReference>
<feature type="transmembrane region" description="Helical" evidence="8">
    <location>
        <begin position="137"/>
        <end position="162"/>
    </location>
</feature>
<organism evidence="9 10">
    <name type="scientific">Cohnella xylanilytica</name>
    <dbReference type="NCBI Taxonomy" id="557555"/>
    <lineage>
        <taxon>Bacteria</taxon>
        <taxon>Bacillati</taxon>
        <taxon>Bacillota</taxon>
        <taxon>Bacilli</taxon>
        <taxon>Bacillales</taxon>
        <taxon>Paenibacillaceae</taxon>
        <taxon>Cohnella</taxon>
    </lineage>
</organism>
<dbReference type="InterPro" id="IPR052017">
    <property type="entry name" value="TSUP"/>
</dbReference>
<feature type="transmembrane region" description="Helical" evidence="8">
    <location>
        <begin position="174"/>
        <end position="195"/>
    </location>
</feature>
<dbReference type="PANTHER" id="PTHR30269">
    <property type="entry name" value="TRANSMEMBRANE PROTEIN YFCA"/>
    <property type="match status" value="1"/>
</dbReference>
<evidence type="ECO:0000256" key="4">
    <source>
        <dbReference type="ARBA" id="ARBA00022475"/>
    </source>
</evidence>
<keyword evidence="4 8" id="KW-1003">Cell membrane</keyword>
<comment type="subcellular location">
    <subcellularLocation>
        <location evidence="1 8">Cell membrane</location>
        <topology evidence="1 8">Multi-pass membrane protein</topology>
    </subcellularLocation>
</comment>
<evidence type="ECO:0000256" key="8">
    <source>
        <dbReference type="RuleBase" id="RU363041"/>
    </source>
</evidence>
<feature type="transmembrane region" description="Helical" evidence="8">
    <location>
        <begin position="228"/>
        <end position="246"/>
    </location>
</feature>
<dbReference type="AlphaFoldDB" id="A0A841U5I3"/>
<dbReference type="Proteomes" id="UP000553776">
    <property type="component" value="Unassembled WGS sequence"/>
</dbReference>